<keyword evidence="1" id="KW-0812">Transmembrane</keyword>
<evidence type="ECO:0000313" key="2">
    <source>
        <dbReference type="EMBL" id="CAG2064060.1"/>
    </source>
</evidence>
<keyword evidence="3" id="KW-1185">Reference proteome</keyword>
<dbReference type="Proteomes" id="UP001153148">
    <property type="component" value="Unassembled WGS sequence"/>
</dbReference>
<dbReference type="EMBL" id="CAJPIN010031297">
    <property type="protein sequence ID" value="CAG2064060.1"/>
    <property type="molecule type" value="Genomic_DNA"/>
</dbReference>
<sequence>MGDDRLPETHIRTLPAISDQSQFPGYCWSVLFFMTSSIVLPSSCNVHPEGSWPSTSLYRLTRSDLTGFIQTTKVCNPAIITSSAKAIRWFLDALHYFNYDGGEQKREQRAALLNSTYGLDPGLGPSLKWHTAGTSLIQQPDLLSCHTVVRSLVDLLALKPYCFSSSSGYKMSRSRRECSACVTEGLFPCSWCIFADSLAPICRHLVRGIEIFLQDLSDITVLPDQIPITIFEYLYDAHWFPLSALNLLFLSSLGCSYLHCCQLPPVHHHIYEPLIDIATNNPTMFLISLLLLCHCSFSSALFFLPFRFTQLSSSGLVLVAQPLATQSKNVDGISPGDWLDCATFKSGLPRIVMVVAVVLPVLLALWLWLTPGRQFTLEDMEALTEFKDPFDCPPPKYTPLMMEKV</sequence>
<accession>A0ABN7PF22</accession>
<reference evidence="2" key="1">
    <citation type="submission" date="2021-03" db="EMBL/GenBank/DDBJ databases">
        <authorList>
            <person name="Tran Van P."/>
        </authorList>
    </citation>
    <scope>NUCLEOTIDE SEQUENCE</scope>
</reference>
<keyword evidence="1" id="KW-0472">Membrane</keyword>
<proteinExistence type="predicted"/>
<feature type="transmembrane region" description="Helical" evidence="1">
    <location>
        <begin position="284"/>
        <end position="304"/>
    </location>
</feature>
<keyword evidence="1" id="KW-1133">Transmembrane helix</keyword>
<gene>
    <name evidence="2" type="ORF">TPAB3V08_LOCUS11007</name>
</gene>
<evidence type="ECO:0000256" key="1">
    <source>
        <dbReference type="SAM" id="Phobius"/>
    </source>
</evidence>
<evidence type="ECO:0000313" key="3">
    <source>
        <dbReference type="Proteomes" id="UP001153148"/>
    </source>
</evidence>
<feature type="transmembrane region" description="Helical" evidence="1">
    <location>
        <begin position="351"/>
        <end position="369"/>
    </location>
</feature>
<comment type="caution">
    <text evidence="2">The sequence shown here is derived from an EMBL/GenBank/DDBJ whole genome shotgun (WGS) entry which is preliminary data.</text>
</comment>
<organism evidence="2 3">
    <name type="scientific">Timema podura</name>
    <name type="common">Walking stick</name>
    <dbReference type="NCBI Taxonomy" id="61482"/>
    <lineage>
        <taxon>Eukaryota</taxon>
        <taxon>Metazoa</taxon>
        <taxon>Ecdysozoa</taxon>
        <taxon>Arthropoda</taxon>
        <taxon>Hexapoda</taxon>
        <taxon>Insecta</taxon>
        <taxon>Pterygota</taxon>
        <taxon>Neoptera</taxon>
        <taxon>Polyneoptera</taxon>
        <taxon>Phasmatodea</taxon>
        <taxon>Timematodea</taxon>
        <taxon>Timematoidea</taxon>
        <taxon>Timematidae</taxon>
        <taxon>Timema</taxon>
    </lineage>
</organism>
<protein>
    <submittedName>
        <fullName evidence="2">Uncharacterized protein</fullName>
    </submittedName>
</protein>
<name>A0ABN7PF22_TIMPD</name>